<keyword evidence="3" id="KW-1185">Reference proteome</keyword>
<feature type="transmembrane region" description="Helical" evidence="1">
    <location>
        <begin position="118"/>
        <end position="139"/>
    </location>
</feature>
<gene>
    <name evidence="2" type="ORF">ACFQ21_14040</name>
</gene>
<organism evidence="2 3">
    <name type="scientific">Ohtaekwangia kribbensis</name>
    <dbReference type="NCBI Taxonomy" id="688913"/>
    <lineage>
        <taxon>Bacteria</taxon>
        <taxon>Pseudomonadati</taxon>
        <taxon>Bacteroidota</taxon>
        <taxon>Cytophagia</taxon>
        <taxon>Cytophagales</taxon>
        <taxon>Fulvivirgaceae</taxon>
        <taxon>Ohtaekwangia</taxon>
    </lineage>
</organism>
<feature type="transmembrane region" description="Helical" evidence="1">
    <location>
        <begin position="44"/>
        <end position="65"/>
    </location>
</feature>
<dbReference type="RefSeq" id="WP_377579855.1">
    <property type="nucleotide sequence ID" value="NZ_JBHTKA010000004.1"/>
</dbReference>
<name>A0ABW3K4Q3_9BACT</name>
<protein>
    <submittedName>
        <fullName evidence="2">Cytochrome B</fullName>
    </submittedName>
</protein>
<dbReference type="Proteomes" id="UP001597112">
    <property type="component" value="Unassembled WGS sequence"/>
</dbReference>
<accession>A0ABW3K4Q3</accession>
<feature type="transmembrane region" description="Helical" evidence="1">
    <location>
        <begin position="12"/>
        <end position="32"/>
    </location>
</feature>
<proteinExistence type="predicted"/>
<keyword evidence="1" id="KW-1133">Transmembrane helix</keyword>
<dbReference type="EMBL" id="JBHTKA010000004">
    <property type="protein sequence ID" value="MFD1000440.1"/>
    <property type="molecule type" value="Genomic_DNA"/>
</dbReference>
<reference evidence="3" key="1">
    <citation type="journal article" date="2019" name="Int. J. Syst. Evol. Microbiol.">
        <title>The Global Catalogue of Microorganisms (GCM) 10K type strain sequencing project: providing services to taxonomists for standard genome sequencing and annotation.</title>
        <authorList>
            <consortium name="The Broad Institute Genomics Platform"/>
            <consortium name="The Broad Institute Genome Sequencing Center for Infectious Disease"/>
            <person name="Wu L."/>
            <person name="Ma J."/>
        </authorList>
    </citation>
    <scope>NUCLEOTIDE SEQUENCE [LARGE SCALE GENOMIC DNA]</scope>
    <source>
        <strain evidence="3">CCUG 58938</strain>
    </source>
</reference>
<evidence type="ECO:0000313" key="3">
    <source>
        <dbReference type="Proteomes" id="UP001597112"/>
    </source>
</evidence>
<evidence type="ECO:0000256" key="1">
    <source>
        <dbReference type="SAM" id="Phobius"/>
    </source>
</evidence>
<evidence type="ECO:0000313" key="2">
    <source>
        <dbReference type="EMBL" id="MFD1000440.1"/>
    </source>
</evidence>
<keyword evidence="1" id="KW-0472">Membrane</keyword>
<comment type="caution">
    <text evidence="2">The sequence shown here is derived from an EMBL/GenBank/DDBJ whole genome shotgun (WGS) entry which is preliminary data.</text>
</comment>
<sequence>MYTGLLHTHSSIRYLVLLLLIAVIIKSLIGLMNKKPFEKADNMLSLFLLIFTHIQFLAGLALYFVSPFVQFGGQTMSDKMTRYWTVEHITGMLIAVVLITIARSTSKRMSDPVAKHKRLFIFNTIALVIIIAVVLQGGLKIIGSIRM</sequence>
<feature type="transmembrane region" description="Helical" evidence="1">
    <location>
        <begin position="85"/>
        <end position="106"/>
    </location>
</feature>
<keyword evidence="1" id="KW-0812">Transmembrane</keyword>